<accession>A0AAD5LES7</accession>
<evidence type="ECO:0000256" key="1">
    <source>
        <dbReference type="SAM" id="MobiDB-lite"/>
    </source>
</evidence>
<name>A0AAD5LES7_PYTIN</name>
<comment type="caution">
    <text evidence="2">The sequence shown here is derived from an EMBL/GenBank/DDBJ whole genome shotgun (WGS) entry which is preliminary data.</text>
</comment>
<keyword evidence="3" id="KW-1185">Reference proteome</keyword>
<dbReference type="AlphaFoldDB" id="A0AAD5LES7"/>
<organism evidence="2 3">
    <name type="scientific">Pythium insidiosum</name>
    <name type="common">Pythiosis disease agent</name>
    <dbReference type="NCBI Taxonomy" id="114742"/>
    <lineage>
        <taxon>Eukaryota</taxon>
        <taxon>Sar</taxon>
        <taxon>Stramenopiles</taxon>
        <taxon>Oomycota</taxon>
        <taxon>Peronosporomycetes</taxon>
        <taxon>Pythiales</taxon>
        <taxon>Pythiaceae</taxon>
        <taxon>Pythium</taxon>
    </lineage>
</organism>
<feature type="region of interest" description="Disordered" evidence="1">
    <location>
        <begin position="1"/>
        <end position="36"/>
    </location>
</feature>
<reference evidence="2" key="1">
    <citation type="submission" date="2021-12" db="EMBL/GenBank/DDBJ databases">
        <title>Prjna785345.</title>
        <authorList>
            <person name="Rujirawat T."/>
            <person name="Krajaejun T."/>
        </authorList>
    </citation>
    <scope>NUCLEOTIDE SEQUENCE</scope>
    <source>
        <strain evidence="2">Pi057C3</strain>
    </source>
</reference>
<feature type="compositionally biased region" description="Low complexity" evidence="1">
    <location>
        <begin position="1"/>
        <end position="16"/>
    </location>
</feature>
<sequence>MTTAMTTAMPKPTDATPQRKRPLPMTAAKTAAHTNDDRLLAQPQRSAWSCVWRALWPPRRVNHARAVNREPPDKRPRAIETPDACTMRWRAAMLDEIEALGQRPRRPARDRRPTACPNCGRRNVDYGWSSCDDDDGARFCSLDCRASFDYRAVTQRAVDRHWRYAASEELKSIAPTAPTTPIASSSELEIGATTGAAVDSV</sequence>
<evidence type="ECO:0000313" key="2">
    <source>
        <dbReference type="EMBL" id="KAJ0398604.1"/>
    </source>
</evidence>
<gene>
    <name evidence="2" type="ORF">P43SY_005229</name>
</gene>
<dbReference type="EMBL" id="JAKCXM010000210">
    <property type="protein sequence ID" value="KAJ0398604.1"/>
    <property type="molecule type" value="Genomic_DNA"/>
</dbReference>
<evidence type="ECO:0000313" key="3">
    <source>
        <dbReference type="Proteomes" id="UP001209570"/>
    </source>
</evidence>
<proteinExistence type="predicted"/>
<dbReference type="Proteomes" id="UP001209570">
    <property type="component" value="Unassembled WGS sequence"/>
</dbReference>
<protein>
    <submittedName>
        <fullName evidence="2">Uncharacterized protein</fullName>
    </submittedName>
</protein>